<sequence length="200" mass="23054">MSKSSKPKVYQGVLEEVRMYIRDNHLSPGDKLPSERELSDKLQAGRSSIREALRALELLGLIETRHGEGTFLRSYQSLQSVELLSSFILLEDQTRNELHQVKRMIEKEAVKMALPLIQEDTLTKLEAIVKSSAPSEKKHIDFFTCVLQQANNKLLLKIWMLLEEFSHSIDSVYESQVFYDKLLEIIAEKDNNALESLYEQ</sequence>
<dbReference type="Pfam" id="PF00392">
    <property type="entry name" value="GntR"/>
    <property type="match status" value="1"/>
</dbReference>
<dbReference type="InterPro" id="IPR036388">
    <property type="entry name" value="WH-like_DNA-bd_sf"/>
</dbReference>
<feature type="domain" description="HTH gntR-type" evidence="4">
    <location>
        <begin position="7"/>
        <end position="75"/>
    </location>
</feature>
<dbReference type="SMART" id="SM00345">
    <property type="entry name" value="HTH_GNTR"/>
    <property type="match status" value="1"/>
</dbReference>
<comment type="caution">
    <text evidence="5">The sequence shown here is derived from an EMBL/GenBank/DDBJ whole genome shotgun (WGS) entry which is preliminary data.</text>
</comment>
<dbReference type="PANTHER" id="PTHR43537">
    <property type="entry name" value="TRANSCRIPTIONAL REGULATOR, GNTR FAMILY"/>
    <property type="match status" value="1"/>
</dbReference>
<evidence type="ECO:0000256" key="1">
    <source>
        <dbReference type="ARBA" id="ARBA00023015"/>
    </source>
</evidence>
<name>A0ABW4HPJ4_9BACI</name>
<dbReference type="Gene3D" id="1.10.10.10">
    <property type="entry name" value="Winged helix-like DNA-binding domain superfamily/Winged helix DNA-binding domain"/>
    <property type="match status" value="1"/>
</dbReference>
<evidence type="ECO:0000313" key="6">
    <source>
        <dbReference type="Proteomes" id="UP001597221"/>
    </source>
</evidence>
<dbReference type="InterPro" id="IPR036390">
    <property type="entry name" value="WH_DNA-bd_sf"/>
</dbReference>
<dbReference type="PANTHER" id="PTHR43537:SF54">
    <property type="entry name" value="TRANSCRIPTIONAL REGULATOR, GNTR FAMILY"/>
    <property type="match status" value="1"/>
</dbReference>
<gene>
    <name evidence="5" type="ORF">ACFSBH_07765</name>
</gene>
<evidence type="ECO:0000313" key="5">
    <source>
        <dbReference type="EMBL" id="MFD1607544.1"/>
    </source>
</evidence>
<evidence type="ECO:0000256" key="3">
    <source>
        <dbReference type="ARBA" id="ARBA00023163"/>
    </source>
</evidence>
<reference evidence="6" key="1">
    <citation type="journal article" date="2019" name="Int. J. Syst. Evol. Microbiol.">
        <title>The Global Catalogue of Microorganisms (GCM) 10K type strain sequencing project: providing services to taxonomists for standard genome sequencing and annotation.</title>
        <authorList>
            <consortium name="The Broad Institute Genomics Platform"/>
            <consortium name="The Broad Institute Genome Sequencing Center for Infectious Disease"/>
            <person name="Wu L."/>
            <person name="Ma J."/>
        </authorList>
    </citation>
    <scope>NUCLEOTIDE SEQUENCE [LARGE SCALE GENOMIC DNA]</scope>
    <source>
        <strain evidence="6">CGMCC 1.12376</strain>
    </source>
</reference>
<dbReference type="Proteomes" id="UP001597221">
    <property type="component" value="Unassembled WGS sequence"/>
</dbReference>
<dbReference type="EMBL" id="JBHUDE010000039">
    <property type="protein sequence ID" value="MFD1607544.1"/>
    <property type="molecule type" value="Genomic_DNA"/>
</dbReference>
<dbReference type="PRINTS" id="PR00035">
    <property type="entry name" value="HTHGNTR"/>
</dbReference>
<evidence type="ECO:0000256" key="2">
    <source>
        <dbReference type="ARBA" id="ARBA00023125"/>
    </source>
</evidence>
<proteinExistence type="predicted"/>
<dbReference type="CDD" id="cd07377">
    <property type="entry name" value="WHTH_GntR"/>
    <property type="match status" value="1"/>
</dbReference>
<accession>A0ABW4HPJ4</accession>
<evidence type="ECO:0000259" key="4">
    <source>
        <dbReference type="PROSITE" id="PS50949"/>
    </source>
</evidence>
<dbReference type="RefSeq" id="WP_251515011.1">
    <property type="nucleotide sequence ID" value="NZ_JAMBON010000022.1"/>
</dbReference>
<organism evidence="5 6">
    <name type="scientific">Oceanobacillus luteolus</name>
    <dbReference type="NCBI Taxonomy" id="1274358"/>
    <lineage>
        <taxon>Bacteria</taxon>
        <taxon>Bacillati</taxon>
        <taxon>Bacillota</taxon>
        <taxon>Bacilli</taxon>
        <taxon>Bacillales</taxon>
        <taxon>Bacillaceae</taxon>
        <taxon>Oceanobacillus</taxon>
    </lineage>
</organism>
<keyword evidence="1" id="KW-0805">Transcription regulation</keyword>
<dbReference type="InterPro" id="IPR000524">
    <property type="entry name" value="Tscrpt_reg_HTH_GntR"/>
</dbReference>
<dbReference type="SUPFAM" id="SSF46785">
    <property type="entry name" value="Winged helix' DNA-binding domain"/>
    <property type="match status" value="1"/>
</dbReference>
<keyword evidence="6" id="KW-1185">Reference proteome</keyword>
<keyword evidence="3" id="KW-0804">Transcription</keyword>
<protein>
    <submittedName>
        <fullName evidence="5">FadR/GntR family transcriptional regulator</fullName>
    </submittedName>
</protein>
<keyword evidence="2" id="KW-0238">DNA-binding</keyword>
<dbReference type="PROSITE" id="PS50949">
    <property type="entry name" value="HTH_GNTR"/>
    <property type="match status" value="1"/>
</dbReference>